<reference evidence="2" key="1">
    <citation type="submission" date="2022-11" db="EMBL/GenBank/DDBJ databases">
        <title>Methylomonas rapida sp. nov., Carotenoid-Producing Obligate Methanotrophs with High Growth Characteristics and Biotechnological Potential.</title>
        <authorList>
            <person name="Tikhonova E.N."/>
            <person name="Suleimanov R.Z."/>
            <person name="Miroshnikov K."/>
            <person name="Oshkin I.Y."/>
            <person name="Belova S.E."/>
            <person name="Danilova O.V."/>
            <person name="Ashikhmin A."/>
            <person name="Konopkin A."/>
            <person name="But S.Y."/>
            <person name="Khmelenina V.N."/>
            <person name="Kuznetsov N."/>
            <person name="Pimenov N.V."/>
            <person name="Dedysh S.N."/>
        </authorList>
    </citation>
    <scope>NUCLEOTIDE SEQUENCE</scope>
    <source>
        <strain evidence="2">MP1</strain>
    </source>
</reference>
<dbReference type="PROSITE" id="PS50222">
    <property type="entry name" value="EF_HAND_2"/>
    <property type="match status" value="1"/>
</dbReference>
<dbReference type="InterPro" id="IPR045372">
    <property type="entry name" value="YidB"/>
</dbReference>
<evidence type="ECO:0000313" key="3">
    <source>
        <dbReference type="Proteomes" id="UP001162780"/>
    </source>
</evidence>
<dbReference type="SUPFAM" id="SSF140804">
    <property type="entry name" value="YidB-like"/>
    <property type="match status" value="1"/>
</dbReference>
<organism evidence="2 3">
    <name type="scientific">Methylomonas rapida</name>
    <dbReference type="NCBI Taxonomy" id="2963939"/>
    <lineage>
        <taxon>Bacteria</taxon>
        <taxon>Pseudomonadati</taxon>
        <taxon>Pseudomonadota</taxon>
        <taxon>Gammaproteobacteria</taxon>
        <taxon>Methylococcales</taxon>
        <taxon>Methylococcaceae</taxon>
        <taxon>Methylomonas</taxon>
    </lineage>
</organism>
<dbReference type="EMBL" id="CP113517">
    <property type="protein sequence ID" value="WAR43836.1"/>
    <property type="molecule type" value="Genomic_DNA"/>
</dbReference>
<keyword evidence="3" id="KW-1185">Reference proteome</keyword>
<evidence type="ECO:0000259" key="1">
    <source>
        <dbReference type="PROSITE" id="PS50222"/>
    </source>
</evidence>
<dbReference type="RefSeq" id="WP_255188822.1">
    <property type="nucleotide sequence ID" value="NZ_CP113517.1"/>
</dbReference>
<feature type="domain" description="EF-hand" evidence="1">
    <location>
        <begin position="16"/>
        <end position="41"/>
    </location>
</feature>
<name>A0ABY7GH55_9GAMM</name>
<dbReference type="InterPro" id="IPR002048">
    <property type="entry name" value="EF_hand_dom"/>
</dbReference>
<sequence>MDINSLLQSGAQLFKDKLDTDRDGQIETTEIASALMSLLGNQQGQLDLSSIISSMQGGNSQDLMALAASWLGKGENAPVSGNQLEQIFGHEKIAAFAKQLGISETSALSGLQQAIPNVIDKASPEGSLADLGGQLLNSVGGVSGVMNAVGKLFGQKT</sequence>
<gene>
    <name evidence="2" type="ORF">NM686_015845</name>
</gene>
<dbReference type="Pfam" id="PF20159">
    <property type="entry name" value="YidB"/>
    <property type="match status" value="1"/>
</dbReference>
<protein>
    <submittedName>
        <fullName evidence="2">YidB family protein</fullName>
    </submittedName>
</protein>
<dbReference type="Gene3D" id="1.10.10.690">
    <property type="entry name" value="YidB-like"/>
    <property type="match status" value="1"/>
</dbReference>
<proteinExistence type="predicted"/>
<dbReference type="Proteomes" id="UP001162780">
    <property type="component" value="Chromosome"/>
</dbReference>
<evidence type="ECO:0000313" key="2">
    <source>
        <dbReference type="EMBL" id="WAR43836.1"/>
    </source>
</evidence>
<dbReference type="PROSITE" id="PS00018">
    <property type="entry name" value="EF_HAND_1"/>
    <property type="match status" value="1"/>
</dbReference>
<dbReference type="InterPro" id="IPR018247">
    <property type="entry name" value="EF_Hand_1_Ca_BS"/>
</dbReference>
<accession>A0ABY7GH55</accession>
<dbReference type="InterPro" id="IPR027405">
    <property type="entry name" value="YidB-like"/>
</dbReference>